<dbReference type="OrthoDB" id="202537at2759"/>
<dbReference type="InterPro" id="IPR013320">
    <property type="entry name" value="ConA-like_dom_sf"/>
</dbReference>
<evidence type="ECO:0000256" key="1">
    <source>
        <dbReference type="ARBA" id="ARBA00009902"/>
    </source>
</evidence>
<dbReference type="GO" id="GO:0005987">
    <property type="term" value="P:sucrose catabolic process"/>
    <property type="evidence" value="ECO:0007669"/>
    <property type="project" value="TreeGrafter"/>
</dbReference>
<evidence type="ECO:0000259" key="6">
    <source>
        <dbReference type="Pfam" id="PF08244"/>
    </source>
</evidence>
<evidence type="ECO:0000313" key="7">
    <source>
        <dbReference type="EMBL" id="KDN43548.1"/>
    </source>
</evidence>
<proteinExistence type="inferred from homology"/>
<dbReference type="SUPFAM" id="SSF75005">
    <property type="entry name" value="Arabinanase/levansucrase/invertase"/>
    <property type="match status" value="1"/>
</dbReference>
<gene>
    <name evidence="7" type="ORF">K437DRAFT_295102</name>
</gene>
<dbReference type="AlphaFoldDB" id="A0A066VTE7"/>
<dbReference type="GO" id="GO:0005737">
    <property type="term" value="C:cytoplasm"/>
    <property type="evidence" value="ECO:0007669"/>
    <property type="project" value="TreeGrafter"/>
</dbReference>
<dbReference type="GO" id="GO:0004575">
    <property type="term" value="F:sucrose alpha-glucosidase activity"/>
    <property type="evidence" value="ECO:0007669"/>
    <property type="project" value="TreeGrafter"/>
</dbReference>
<dbReference type="InterPro" id="IPR013189">
    <property type="entry name" value="Glyco_hydro_32_C"/>
</dbReference>
<dbReference type="PANTHER" id="PTHR42800">
    <property type="entry name" value="EXOINULINASE INUD (AFU_ORTHOLOGUE AFUA_5G00480)"/>
    <property type="match status" value="1"/>
</dbReference>
<dbReference type="OMA" id="SGIFDHG"/>
<feature type="domain" description="Glycosyl hydrolase family 32 C-terminal" evidence="6">
    <location>
        <begin position="541"/>
        <end position="680"/>
    </location>
</feature>
<dbReference type="Proteomes" id="UP000027361">
    <property type="component" value="Unassembled WGS sequence"/>
</dbReference>
<dbReference type="InterPro" id="IPR023296">
    <property type="entry name" value="Glyco_hydro_beta-prop_sf"/>
</dbReference>
<protein>
    <submittedName>
        <fullName evidence="7">Glycoside hydrolase family 32 protein</fullName>
    </submittedName>
</protein>
<dbReference type="STRING" id="1037660.A0A066VTE7"/>
<dbReference type="CDD" id="cd18621">
    <property type="entry name" value="GH32_XdINV-like"/>
    <property type="match status" value="1"/>
</dbReference>
<comment type="similarity">
    <text evidence="1 4">Belongs to the glycosyl hydrolase 32 family.</text>
</comment>
<dbReference type="HOGENOM" id="CLU_013784_1_0_1"/>
<dbReference type="InterPro" id="IPR001362">
    <property type="entry name" value="Glyco_hydro_32"/>
</dbReference>
<feature type="domain" description="Glycosyl hydrolase family 32 N-terminal" evidence="5">
    <location>
        <begin position="53"/>
        <end position="453"/>
    </location>
</feature>
<reference evidence="7 8" key="1">
    <citation type="submission" date="2014-05" db="EMBL/GenBank/DDBJ databases">
        <title>Draft genome sequence of a rare smut relative, Tilletiaria anomala UBC 951.</title>
        <authorList>
            <consortium name="DOE Joint Genome Institute"/>
            <person name="Toome M."/>
            <person name="Kuo A."/>
            <person name="Henrissat B."/>
            <person name="Lipzen A."/>
            <person name="Tritt A."/>
            <person name="Yoshinaga Y."/>
            <person name="Zane M."/>
            <person name="Barry K."/>
            <person name="Grigoriev I.V."/>
            <person name="Spatafora J.W."/>
            <person name="Aimea M.C."/>
        </authorList>
    </citation>
    <scope>NUCLEOTIDE SEQUENCE [LARGE SCALE GENOMIC DNA]</scope>
    <source>
        <strain evidence="7 8">UBC 951</strain>
    </source>
</reference>
<evidence type="ECO:0000256" key="3">
    <source>
        <dbReference type="ARBA" id="ARBA00023295"/>
    </source>
</evidence>
<evidence type="ECO:0000259" key="5">
    <source>
        <dbReference type="Pfam" id="PF00251"/>
    </source>
</evidence>
<dbReference type="SUPFAM" id="SSF49899">
    <property type="entry name" value="Concanavalin A-like lectins/glucanases"/>
    <property type="match status" value="1"/>
</dbReference>
<organism evidence="7 8">
    <name type="scientific">Tilletiaria anomala (strain ATCC 24038 / CBS 436.72 / UBC 951)</name>
    <dbReference type="NCBI Taxonomy" id="1037660"/>
    <lineage>
        <taxon>Eukaryota</taxon>
        <taxon>Fungi</taxon>
        <taxon>Dikarya</taxon>
        <taxon>Basidiomycota</taxon>
        <taxon>Ustilaginomycotina</taxon>
        <taxon>Exobasidiomycetes</taxon>
        <taxon>Georgefischeriales</taxon>
        <taxon>Tilletiariaceae</taxon>
        <taxon>Tilletiaria</taxon>
    </lineage>
</organism>
<comment type="caution">
    <text evidence="7">The sequence shown here is derived from an EMBL/GenBank/DDBJ whole genome shotgun (WGS) entry which is preliminary data.</text>
</comment>
<keyword evidence="2 4" id="KW-0378">Hydrolase</keyword>
<keyword evidence="8" id="KW-1185">Reference proteome</keyword>
<accession>A0A066VTE7</accession>
<dbReference type="SMART" id="SM00640">
    <property type="entry name" value="Glyco_32"/>
    <property type="match status" value="1"/>
</dbReference>
<evidence type="ECO:0000256" key="2">
    <source>
        <dbReference type="ARBA" id="ARBA00022801"/>
    </source>
</evidence>
<dbReference type="RefSeq" id="XP_013242409.1">
    <property type="nucleotide sequence ID" value="XM_013386955.1"/>
</dbReference>
<dbReference type="InterPro" id="IPR013148">
    <property type="entry name" value="Glyco_hydro_32_N"/>
</dbReference>
<dbReference type="Gene3D" id="2.60.120.560">
    <property type="entry name" value="Exo-inulinase, domain 1"/>
    <property type="match status" value="1"/>
</dbReference>
<dbReference type="Pfam" id="PF00251">
    <property type="entry name" value="Glyco_hydro_32N"/>
    <property type="match status" value="1"/>
</dbReference>
<evidence type="ECO:0000313" key="8">
    <source>
        <dbReference type="Proteomes" id="UP000027361"/>
    </source>
</evidence>
<name>A0A066VTE7_TILAU</name>
<evidence type="ECO:0000256" key="4">
    <source>
        <dbReference type="RuleBase" id="RU362110"/>
    </source>
</evidence>
<sequence length="693" mass="76393">MGDDATGGSGASVQDATPMYASGEDITSLQALTAARQRLLSAREFNTFRPSYHVQAPYGWMSDPCAPGFVPSMQPNGEHRGDARGFYHLFFEWNPLDSEWGNMSWGHYLSEDMVQWRLPDNVEARALPELVIKPEDSKQYPEDCKGIFSGCMRPGLPSDAAPQSTSNTTLLTLIYTAASSLPIHYTLPYTRGCEKVVLATSSDGGRTWQRYNGGRPVQGAEAPPEGLDVTGWRDPYVAEWEDMRAILASSLPSTGGDNQLFGILAGGIRGITPTVFLYSLSEGLTRWTYRGTLLRPGLHARLGTRTGDLGINFEVCNFASLRHATGTQLYLLLSAEGTQPTPWSRRPATAQSKCHLQKPDRSSSHECASVNPRPNRRLMWIACDVQRNAATDELLKMRACAALDYGCLYAANSFLDSCTQQRVLWGWIPEEDVGEEGRAAQGWAGCLSLPRELFDHVTYNVVGSLFAEPLEETGLLQYDSSSGIARLLGIRPARQAVGLRDNSQSHALQMAEVDTKCDTQLLAFDAETLSVLAYPIFDGAKIGTAWEFTTTVCLDESFSSVVGLAIHHSDQQYTLISFDRETSVLSVIRTHSHVPRSSGETATNTDSDSGPLPVFKIKDADTGKTVIEPLTLRLYFDKSVLEVFANDRLAISTRVYCRSQQHRLSLFAASHTKFTDTMLWNSLRAWKQTADHA</sequence>
<dbReference type="EMBL" id="JMSN01000060">
    <property type="protein sequence ID" value="KDN43548.1"/>
    <property type="molecule type" value="Genomic_DNA"/>
</dbReference>
<dbReference type="Gene3D" id="2.115.10.20">
    <property type="entry name" value="Glycosyl hydrolase domain, family 43"/>
    <property type="match status" value="1"/>
</dbReference>
<dbReference type="InParanoid" id="A0A066VTE7"/>
<dbReference type="GeneID" id="25267249"/>
<dbReference type="PANTHER" id="PTHR42800:SF3">
    <property type="entry name" value="GLYCOSYL HYDROLASE FAMILY 32 N-TERMINAL DOMAIN-CONTAINING PROTEIN"/>
    <property type="match status" value="1"/>
</dbReference>
<dbReference type="Pfam" id="PF08244">
    <property type="entry name" value="Glyco_hydro_32C"/>
    <property type="match status" value="1"/>
</dbReference>
<keyword evidence="3 4" id="KW-0326">Glycosidase</keyword>